<reference evidence="2" key="1">
    <citation type="journal article" date="2014" name="Proc. Natl. Acad. Sci. U.S.A.">
        <title>Extensive sampling of basidiomycete genomes demonstrates inadequacy of the white-rot/brown-rot paradigm for wood decay fungi.</title>
        <authorList>
            <person name="Riley R."/>
            <person name="Salamov A.A."/>
            <person name="Brown D.W."/>
            <person name="Nagy L.G."/>
            <person name="Floudas D."/>
            <person name="Held B.W."/>
            <person name="Levasseur A."/>
            <person name="Lombard V."/>
            <person name="Morin E."/>
            <person name="Otillar R."/>
            <person name="Lindquist E.A."/>
            <person name="Sun H."/>
            <person name="LaButti K.M."/>
            <person name="Schmutz J."/>
            <person name="Jabbour D."/>
            <person name="Luo H."/>
            <person name="Baker S.E."/>
            <person name="Pisabarro A.G."/>
            <person name="Walton J.D."/>
            <person name="Blanchette R.A."/>
            <person name="Henrissat B."/>
            <person name="Martin F."/>
            <person name="Cullen D."/>
            <person name="Hibbett D.S."/>
            <person name="Grigoriev I.V."/>
        </authorList>
    </citation>
    <scope>NUCLEOTIDE SEQUENCE [LARGE SCALE GENOMIC DNA]</scope>
    <source>
        <strain evidence="2">CBS 339.88</strain>
    </source>
</reference>
<dbReference type="EMBL" id="KL142373">
    <property type="protein sequence ID" value="KDR79358.1"/>
    <property type="molecule type" value="Genomic_DNA"/>
</dbReference>
<keyword evidence="2" id="KW-1185">Reference proteome</keyword>
<evidence type="ECO:0000313" key="2">
    <source>
        <dbReference type="Proteomes" id="UP000027222"/>
    </source>
</evidence>
<dbReference type="Proteomes" id="UP000027222">
    <property type="component" value="Unassembled WGS sequence"/>
</dbReference>
<dbReference type="HOGENOM" id="CLU_1540188_0_0_1"/>
<evidence type="ECO:0000313" key="1">
    <source>
        <dbReference type="EMBL" id="KDR79358.1"/>
    </source>
</evidence>
<proteinExistence type="predicted"/>
<dbReference type="AlphaFoldDB" id="A0A067TK65"/>
<sequence>MSALQRQIVQNKITRTSGTPGSEVVNLRTGATTAAKLQTRPPPLSSAFKGHIQFYGFSVNVDWVRKFTERHLGSELPNFSTTLFWFLQYLRAKSQYAEIGVKGAMIDSDTLSHATICEGLAGDAQVTIITLCAWDKASWDNRPTQAQVKIVSAIMEAEPQWFIDINTPDMYY</sequence>
<feature type="non-terminal residue" evidence="1">
    <location>
        <position position="172"/>
    </location>
</feature>
<dbReference type="OrthoDB" id="2609391at2759"/>
<name>A0A067TK65_GALM3</name>
<protein>
    <submittedName>
        <fullName evidence="1">Uncharacterized protein</fullName>
    </submittedName>
</protein>
<gene>
    <name evidence="1" type="ORF">GALMADRAFT_243386</name>
</gene>
<organism evidence="1 2">
    <name type="scientific">Galerina marginata (strain CBS 339.88)</name>
    <dbReference type="NCBI Taxonomy" id="685588"/>
    <lineage>
        <taxon>Eukaryota</taxon>
        <taxon>Fungi</taxon>
        <taxon>Dikarya</taxon>
        <taxon>Basidiomycota</taxon>
        <taxon>Agaricomycotina</taxon>
        <taxon>Agaricomycetes</taxon>
        <taxon>Agaricomycetidae</taxon>
        <taxon>Agaricales</taxon>
        <taxon>Agaricineae</taxon>
        <taxon>Strophariaceae</taxon>
        <taxon>Galerina</taxon>
    </lineage>
</organism>
<accession>A0A067TK65</accession>